<dbReference type="Proteomes" id="UP000295244">
    <property type="component" value="Unassembled WGS sequence"/>
</dbReference>
<comment type="pathway">
    <text evidence="1">Cofactor biosynthesis; riboflavin biosynthesis.</text>
</comment>
<dbReference type="AlphaFoldDB" id="A0A4R1BQG2"/>
<dbReference type="Gene3D" id="3.40.430.10">
    <property type="entry name" value="Dihydrofolate Reductase, subunit A"/>
    <property type="match status" value="1"/>
</dbReference>
<reference evidence="5 6" key="1">
    <citation type="submission" date="2019-03" db="EMBL/GenBank/DDBJ databases">
        <title>Whole genome sequence of a novel Rubrobacter taiwanensis strain, isolated from Yellowstone National Park.</title>
        <authorList>
            <person name="Freed S."/>
            <person name="Ramaley R.F."/>
            <person name="Kyndt J.A."/>
        </authorList>
    </citation>
    <scope>NUCLEOTIDE SEQUENCE [LARGE SCALE GENOMIC DNA]</scope>
    <source>
        <strain evidence="5 6">Yellowstone</strain>
    </source>
</reference>
<dbReference type="GO" id="GO:0009231">
    <property type="term" value="P:riboflavin biosynthetic process"/>
    <property type="evidence" value="ECO:0007669"/>
    <property type="project" value="InterPro"/>
</dbReference>
<dbReference type="SUPFAM" id="SSF53597">
    <property type="entry name" value="Dihydrofolate reductase-like"/>
    <property type="match status" value="1"/>
</dbReference>
<dbReference type="GO" id="GO:0008703">
    <property type="term" value="F:5-amino-6-(5-phosphoribosylamino)uracil reductase activity"/>
    <property type="evidence" value="ECO:0007669"/>
    <property type="project" value="InterPro"/>
</dbReference>
<dbReference type="InterPro" id="IPR024072">
    <property type="entry name" value="DHFR-like_dom_sf"/>
</dbReference>
<dbReference type="RefSeq" id="WP_132687991.1">
    <property type="nucleotide sequence ID" value="NZ_SKBU01000006.1"/>
</dbReference>
<proteinExistence type="predicted"/>
<dbReference type="PANTHER" id="PTHR38011:SF7">
    <property type="entry name" value="2,5-DIAMINO-6-RIBOSYLAMINO-4(3H)-PYRIMIDINONE 5'-PHOSPHATE REDUCTASE"/>
    <property type="match status" value="1"/>
</dbReference>
<dbReference type="InterPro" id="IPR002734">
    <property type="entry name" value="RibDG_C"/>
</dbReference>
<gene>
    <name evidence="5" type="ORF">E0L93_02425</name>
</gene>
<keyword evidence="6" id="KW-1185">Reference proteome</keyword>
<evidence type="ECO:0000256" key="3">
    <source>
        <dbReference type="ARBA" id="ARBA00023002"/>
    </source>
</evidence>
<organism evidence="5 6">
    <name type="scientific">Rubrobacter taiwanensis</name>
    <dbReference type="NCBI Taxonomy" id="185139"/>
    <lineage>
        <taxon>Bacteria</taxon>
        <taxon>Bacillati</taxon>
        <taxon>Actinomycetota</taxon>
        <taxon>Rubrobacteria</taxon>
        <taxon>Rubrobacterales</taxon>
        <taxon>Rubrobacteraceae</taxon>
        <taxon>Rubrobacter</taxon>
    </lineage>
</organism>
<evidence type="ECO:0000313" key="6">
    <source>
        <dbReference type="Proteomes" id="UP000295244"/>
    </source>
</evidence>
<evidence type="ECO:0000259" key="4">
    <source>
        <dbReference type="Pfam" id="PF01872"/>
    </source>
</evidence>
<protein>
    <submittedName>
        <fullName evidence="5">RibD family protein</fullName>
    </submittedName>
</protein>
<sequence length="253" mass="27265">MPQTALKLYPPPGGELAPEEIYATLELPGGKPYTAINMVSTADGRAAIGGRAGRIGSATDRGNMNRIRAAADAVMSGAGTLRKEGVNFELPDELVRLRRRRGLPGQPLAVILTGSGELPAGRSVFRRSRESVVVMVPETLPEKKEAEISRFATVRRAGGDRFPDLRRALEILHGEFGVRRLLSEGGPSVNHALLRAGLADELFLTLAPKLSGNAAGPGIVSGEELNPEARQNLRLETLYAHGSELYLRYRILK</sequence>
<evidence type="ECO:0000256" key="1">
    <source>
        <dbReference type="ARBA" id="ARBA00005104"/>
    </source>
</evidence>
<evidence type="ECO:0000313" key="5">
    <source>
        <dbReference type="EMBL" id="TCJ19831.1"/>
    </source>
</evidence>
<dbReference type="PANTHER" id="PTHR38011">
    <property type="entry name" value="DIHYDROFOLATE REDUCTASE FAMILY PROTEIN (AFU_ORTHOLOGUE AFUA_8G06820)"/>
    <property type="match status" value="1"/>
</dbReference>
<dbReference type="InterPro" id="IPR050765">
    <property type="entry name" value="Riboflavin_Biosynth_HTPR"/>
</dbReference>
<dbReference type="EMBL" id="SKBU01000006">
    <property type="protein sequence ID" value="TCJ19831.1"/>
    <property type="molecule type" value="Genomic_DNA"/>
</dbReference>
<evidence type="ECO:0000256" key="2">
    <source>
        <dbReference type="ARBA" id="ARBA00022857"/>
    </source>
</evidence>
<dbReference type="OrthoDB" id="5243299at2"/>
<dbReference type="Pfam" id="PF01872">
    <property type="entry name" value="RibD_C"/>
    <property type="match status" value="1"/>
</dbReference>
<name>A0A4R1BQG2_9ACTN</name>
<accession>A0A4R1BQG2</accession>
<comment type="caution">
    <text evidence="5">The sequence shown here is derived from an EMBL/GenBank/DDBJ whole genome shotgun (WGS) entry which is preliminary data.</text>
</comment>
<keyword evidence="3" id="KW-0560">Oxidoreductase</keyword>
<keyword evidence="2" id="KW-0521">NADP</keyword>
<feature type="domain" description="Bacterial bifunctional deaminase-reductase C-terminal" evidence="4">
    <location>
        <begin position="32"/>
        <end position="244"/>
    </location>
</feature>